<evidence type="ECO:0000256" key="1">
    <source>
        <dbReference type="ARBA" id="ARBA00022490"/>
    </source>
</evidence>
<comment type="caution">
    <text evidence="10">The sequence shown here is derived from an EMBL/GenBank/DDBJ whole genome shotgun (WGS) entry which is preliminary data.</text>
</comment>
<keyword evidence="3 6" id="KW-0489">Methyltransferase</keyword>
<dbReference type="PIRSF" id="PIRSF037618">
    <property type="entry name" value="RNA_Mtase_bacteria_prd"/>
    <property type="match status" value="1"/>
</dbReference>
<dbReference type="RefSeq" id="WP_059053455.1">
    <property type="nucleotide sequence ID" value="NZ_LOJF01000001.1"/>
</dbReference>
<keyword evidence="5 6" id="KW-0949">S-adenosyl-L-methionine</keyword>
<dbReference type="SUPFAM" id="SSF53335">
    <property type="entry name" value="S-adenosyl-L-methionine-dependent methyltransferases"/>
    <property type="match status" value="2"/>
</dbReference>
<dbReference type="InterPro" id="IPR017244">
    <property type="entry name" value="23SrRNA_methyltr_KL"/>
</dbReference>
<keyword evidence="11" id="KW-1185">Reference proteome</keyword>
<dbReference type="Pfam" id="PF01170">
    <property type="entry name" value="UPF0020"/>
    <property type="match status" value="1"/>
</dbReference>
<feature type="domain" description="THUMP" evidence="9">
    <location>
        <begin position="42"/>
        <end position="153"/>
    </location>
</feature>
<comment type="similarity">
    <text evidence="6">Belongs to the methyltransferase superfamily. RlmKL family.</text>
</comment>
<protein>
    <recommendedName>
        <fullName evidence="6">Ribosomal RNA large subunit methyltransferase K/L</fullName>
    </recommendedName>
    <domain>
        <recommendedName>
            <fullName evidence="6">23S rRNA m2G2445 methyltransferase</fullName>
            <ecNumber evidence="6">2.1.1.173</ecNumber>
        </recommendedName>
        <alternativeName>
            <fullName evidence="6">rRNA (guanine-N(2)-)-methyltransferase RlmL</fullName>
        </alternativeName>
    </domain>
    <domain>
        <recommendedName>
            <fullName evidence="6">23S rRNA m7G2069 methyltransferase</fullName>
            <ecNumber evidence="6">2.1.1.264</ecNumber>
        </recommendedName>
        <alternativeName>
            <fullName evidence="6">rRNA (guanine-N(7)-)-methyltransferase RlmK</fullName>
        </alternativeName>
    </domain>
</protein>
<dbReference type="GO" id="GO:0003723">
    <property type="term" value="F:RNA binding"/>
    <property type="evidence" value="ECO:0007669"/>
    <property type="project" value="UniProtKB-UniRule"/>
</dbReference>
<reference evidence="10 11" key="1">
    <citation type="submission" date="2015-12" db="EMBL/GenBank/DDBJ databases">
        <title>Draft Genome Sequence of Olsenella scatoligenes SK9K4T; a Producer of 3-Methylindole- (skatole) and 4-Methylphenol- (p-cresol) Isolated from Pig Feces.</title>
        <authorList>
            <person name="Li X."/>
            <person name="Borg B."/>
            <person name="Canibe N."/>
        </authorList>
    </citation>
    <scope>NUCLEOTIDE SEQUENCE [LARGE SCALE GENOMIC DNA]</scope>
    <source>
        <strain evidence="10 11">SK9K4</strain>
    </source>
</reference>
<dbReference type="STRING" id="1299998.AUL39_02960"/>
<gene>
    <name evidence="6" type="primary">rlmL</name>
    <name evidence="10" type="ORF">AUL39_02960</name>
</gene>
<name>A0A100YX48_TRASO</name>
<keyword evidence="1 6" id="KW-0963">Cytoplasm</keyword>
<dbReference type="GO" id="GO:0052915">
    <property type="term" value="F:23S rRNA (guanine(2445)-N(2))-methyltransferase activity"/>
    <property type="evidence" value="ECO:0007669"/>
    <property type="project" value="UniProtKB-UniRule"/>
</dbReference>
<dbReference type="EC" id="2.1.1.173" evidence="6"/>
<feature type="region of interest" description="Disordered" evidence="8">
    <location>
        <begin position="510"/>
        <end position="537"/>
    </location>
</feature>
<accession>A0A100YX48</accession>
<comment type="catalytic activity">
    <reaction evidence="6">
        <text>guanosine(2069) in 23S rRNA + S-adenosyl-L-methionine = N(2)-methylguanosine(2069) in 23S rRNA + S-adenosyl-L-homocysteine + H(+)</text>
        <dbReference type="Rhea" id="RHEA:43772"/>
        <dbReference type="Rhea" id="RHEA-COMP:10688"/>
        <dbReference type="Rhea" id="RHEA-COMP:10689"/>
        <dbReference type="ChEBI" id="CHEBI:15378"/>
        <dbReference type="ChEBI" id="CHEBI:57856"/>
        <dbReference type="ChEBI" id="CHEBI:59789"/>
        <dbReference type="ChEBI" id="CHEBI:74269"/>
        <dbReference type="ChEBI" id="CHEBI:74481"/>
        <dbReference type="EC" id="2.1.1.264"/>
    </reaction>
</comment>
<dbReference type="GO" id="GO:0070043">
    <property type="term" value="F:rRNA (guanine-N7-)-methyltransferase activity"/>
    <property type="evidence" value="ECO:0007669"/>
    <property type="project" value="UniProtKB-UniRule"/>
</dbReference>
<dbReference type="InterPro" id="IPR054170">
    <property type="entry name" value="RlmL_1st"/>
</dbReference>
<dbReference type="InterPro" id="IPR000241">
    <property type="entry name" value="RlmKL-like_Mtase"/>
</dbReference>
<dbReference type="PANTHER" id="PTHR47313:SF1">
    <property type="entry name" value="RIBOSOMAL RNA LARGE SUBUNIT METHYLTRANSFERASE K_L"/>
    <property type="match status" value="1"/>
</dbReference>
<comment type="subcellular location">
    <subcellularLocation>
        <location evidence="6">Cytoplasm</location>
    </subcellularLocation>
</comment>
<dbReference type="HAMAP" id="MF_01858">
    <property type="entry name" value="23SrRNA_methyltr_KL"/>
    <property type="match status" value="1"/>
</dbReference>
<dbReference type="Pfam" id="PF10672">
    <property type="entry name" value="Methyltrans_SAM"/>
    <property type="match status" value="1"/>
</dbReference>
<keyword evidence="4 6" id="KW-0808">Transferase</keyword>
<evidence type="ECO:0000256" key="5">
    <source>
        <dbReference type="ARBA" id="ARBA00022691"/>
    </source>
</evidence>
<dbReference type="AlphaFoldDB" id="A0A100YX48"/>
<feature type="compositionally biased region" description="Basic and acidic residues" evidence="8">
    <location>
        <begin position="517"/>
        <end position="531"/>
    </location>
</feature>
<dbReference type="InterPro" id="IPR004114">
    <property type="entry name" value="THUMP_dom"/>
</dbReference>
<proteinExistence type="inferred from homology"/>
<evidence type="ECO:0000256" key="6">
    <source>
        <dbReference type="HAMAP-Rule" id="MF_01858"/>
    </source>
</evidence>
<dbReference type="InterPro" id="IPR019614">
    <property type="entry name" value="SAM-dep_methyl-trfase"/>
</dbReference>
<dbReference type="Pfam" id="PF02926">
    <property type="entry name" value="THUMP"/>
    <property type="match status" value="1"/>
</dbReference>
<keyword evidence="7" id="KW-0694">RNA-binding</keyword>
<comment type="function">
    <text evidence="6">Specifically methylates the guanine in position 2445 (m2G2445) and the guanine in position 2069 (m7G2069) of 23S rRNA.</text>
</comment>
<dbReference type="CDD" id="cd02440">
    <property type="entry name" value="AdoMet_MTases"/>
    <property type="match status" value="1"/>
</dbReference>
<dbReference type="Proteomes" id="UP000054078">
    <property type="component" value="Unassembled WGS sequence"/>
</dbReference>
<evidence type="ECO:0000259" key="9">
    <source>
        <dbReference type="PROSITE" id="PS51165"/>
    </source>
</evidence>
<keyword evidence="2 6" id="KW-0698">rRNA processing</keyword>
<evidence type="ECO:0000256" key="7">
    <source>
        <dbReference type="PROSITE-ProRule" id="PRU00529"/>
    </source>
</evidence>
<evidence type="ECO:0000313" key="11">
    <source>
        <dbReference type="Proteomes" id="UP000054078"/>
    </source>
</evidence>
<dbReference type="EC" id="2.1.1.264" evidence="6"/>
<organism evidence="10 11">
    <name type="scientific">Tractidigestivibacter scatoligenes</name>
    <name type="common">Olsenella scatoligenes</name>
    <dbReference type="NCBI Taxonomy" id="1299998"/>
    <lineage>
        <taxon>Bacteria</taxon>
        <taxon>Bacillati</taxon>
        <taxon>Actinomycetota</taxon>
        <taxon>Coriobacteriia</taxon>
        <taxon>Coriobacteriales</taxon>
        <taxon>Atopobiaceae</taxon>
        <taxon>Tractidigestivibacter</taxon>
    </lineage>
</organism>
<evidence type="ECO:0000256" key="4">
    <source>
        <dbReference type="ARBA" id="ARBA00022679"/>
    </source>
</evidence>
<comment type="catalytic activity">
    <reaction evidence="6">
        <text>guanosine(2445) in 23S rRNA + S-adenosyl-L-methionine = N(2)-methylguanosine(2445) in 23S rRNA + S-adenosyl-L-homocysteine + H(+)</text>
        <dbReference type="Rhea" id="RHEA:42740"/>
        <dbReference type="Rhea" id="RHEA-COMP:10215"/>
        <dbReference type="Rhea" id="RHEA-COMP:10216"/>
        <dbReference type="ChEBI" id="CHEBI:15378"/>
        <dbReference type="ChEBI" id="CHEBI:57856"/>
        <dbReference type="ChEBI" id="CHEBI:59789"/>
        <dbReference type="ChEBI" id="CHEBI:74269"/>
        <dbReference type="ChEBI" id="CHEBI:74481"/>
        <dbReference type="EC" id="2.1.1.173"/>
    </reaction>
</comment>
<dbReference type="NCBIfam" id="NF008748">
    <property type="entry name" value="PRK11783.1"/>
    <property type="match status" value="1"/>
</dbReference>
<evidence type="ECO:0000256" key="8">
    <source>
        <dbReference type="SAM" id="MobiDB-lite"/>
    </source>
</evidence>
<dbReference type="OrthoDB" id="9809404at2"/>
<dbReference type="PROSITE" id="PS51165">
    <property type="entry name" value="THUMP"/>
    <property type="match status" value="1"/>
</dbReference>
<dbReference type="EMBL" id="LOJF01000001">
    <property type="protein sequence ID" value="KUH59302.1"/>
    <property type="molecule type" value="Genomic_DNA"/>
</dbReference>
<dbReference type="GO" id="GO:0005737">
    <property type="term" value="C:cytoplasm"/>
    <property type="evidence" value="ECO:0007669"/>
    <property type="project" value="UniProtKB-SubCell"/>
</dbReference>
<evidence type="ECO:0000256" key="2">
    <source>
        <dbReference type="ARBA" id="ARBA00022552"/>
    </source>
</evidence>
<sequence>MEFVATCPKGFESLLAGELHALGAEGVRPLVGQVSFTGGLADAYRCCLWSRLASNVTLVLARVGAANADQLYEGLSAIPWEDHVAPGATMAIEARGTNDQLRNTQFVALRSKDAVADRLLSRRGARPLVNTDMPDVGIVVRLSRERALVGIDLTGEPLFNRGWEAPLGRGRLAPRRADYAAALLEAGCWFRDVRHGSPVLVDLFSGTGSVAVEAASQALDRAPGLLRTRWGFAHWAGHDAEAWDALATEAADRAAAGAENSVELLLCDTRPGAEGAARRALRAAGMDVESRFLAAGELAAAVVDGSPLLVADLAWPQPDDLASEAEALSLFSAGAGAVAGHEGAGVVALSPDDAADAAAGGEPAEAIPVILGRDDATIRCYDPMSLSAEHPMVQLRGDAGSVPVLVGASDQFAARLAKVAKLRAKWAAREDVSCYRVYDADLPDYAVSIDLFRGSATPGRWLYVSEYAAPRDVDAGLARRRLLDVLAIAPRVLDVDPANVHVRVRTRARGGSQYADGGREGRGPAARDERPARRRDGRVELPRGAHLVDEGGLTFEVNFSERLDCGLFLDHRETRSMLRELMKRTPGGSFLNLFAYTGTASCYAADGGAGLTTTVDLSRPSLDWAHRNMERNGFVGRNHEFIQADVLQWVADRRHEHRYTWDLIFCDVPTFSNSNRMHSSSWDVQRDHADLIISVSRLLSRGGCAIFSCNLRSFKPDVETLEKAGVELEDITAKTIPEDFSRNPKIHHAYLVTRREDGITARELGF</sequence>
<dbReference type="Gene3D" id="3.30.2130.30">
    <property type="match status" value="2"/>
</dbReference>
<dbReference type="SMART" id="SM00981">
    <property type="entry name" value="THUMP"/>
    <property type="match status" value="1"/>
</dbReference>
<dbReference type="Gene3D" id="3.40.50.150">
    <property type="entry name" value="Vaccinia Virus protein VP39"/>
    <property type="match status" value="1"/>
</dbReference>
<evidence type="ECO:0000313" key="10">
    <source>
        <dbReference type="EMBL" id="KUH59302.1"/>
    </source>
</evidence>
<dbReference type="Pfam" id="PF22020">
    <property type="entry name" value="RlmL_1st"/>
    <property type="match status" value="1"/>
</dbReference>
<dbReference type="CDD" id="cd11715">
    <property type="entry name" value="THUMP_AdoMetMT"/>
    <property type="match status" value="1"/>
</dbReference>
<dbReference type="InterPro" id="IPR029063">
    <property type="entry name" value="SAM-dependent_MTases_sf"/>
</dbReference>
<evidence type="ECO:0000256" key="3">
    <source>
        <dbReference type="ARBA" id="ARBA00022603"/>
    </source>
</evidence>
<dbReference type="Gene3D" id="3.30.750.80">
    <property type="entry name" value="RNA methyltransferase domain (HRMD) like"/>
    <property type="match status" value="1"/>
</dbReference>
<dbReference type="PANTHER" id="PTHR47313">
    <property type="entry name" value="RIBOSOMAL RNA LARGE SUBUNIT METHYLTRANSFERASE K/L"/>
    <property type="match status" value="1"/>
</dbReference>